<accession>A0ABS7LAK1</accession>
<comment type="caution">
    <text evidence="1">The sequence shown here is derived from an EMBL/GenBank/DDBJ whole genome shotgun (WGS) entry which is preliminary data.</text>
</comment>
<organism evidence="1 2">
    <name type="scientific">Sellimonas caecigallum</name>
    <dbReference type="NCBI Taxonomy" id="2592333"/>
    <lineage>
        <taxon>Bacteria</taxon>
        <taxon>Bacillati</taxon>
        <taxon>Bacillota</taxon>
        <taxon>Clostridia</taxon>
        <taxon>Lachnospirales</taxon>
        <taxon>Lachnospiraceae</taxon>
        <taxon>Sellimonas</taxon>
    </lineage>
</organism>
<evidence type="ECO:0000313" key="1">
    <source>
        <dbReference type="EMBL" id="MBY0759722.1"/>
    </source>
</evidence>
<evidence type="ECO:0000313" key="2">
    <source>
        <dbReference type="Proteomes" id="UP000779049"/>
    </source>
</evidence>
<dbReference type="RefSeq" id="WP_221920262.1">
    <property type="nucleotide sequence ID" value="NZ_CP173660.1"/>
</dbReference>
<protein>
    <submittedName>
        <fullName evidence="1">Uncharacterized protein</fullName>
    </submittedName>
</protein>
<dbReference type="EMBL" id="VIRV01000023">
    <property type="protein sequence ID" value="MBY0759722.1"/>
    <property type="molecule type" value="Genomic_DNA"/>
</dbReference>
<sequence>MAMMIDILDKSIKDMKDLRQREERRDNKAAQEALDQRFSVLTSQIHSLMLALQYTKEKMQFQLNDQILIELESLLEESKGIVKSGFAEKDPISQVENAHKTVQQNIKKDWAKHYSSMTNSTKSTLQVISGIDTEKVAKCLDGIAKGASWTTSIGDFKAMNQSLAEAKDLIDGLGLDQQIIAFLQKMNNGKATVTDLDENVLRWLRDESLDRRVKLSFVGGSRRG</sequence>
<reference evidence="1 2" key="1">
    <citation type="journal article" date="2020" name="New Microbes New Infect">
        <title>Sellimonas caecigallum sp. nov., description and genome sequence of a new member of the Sellimonas genus isolated from the cecum of feral chicken.</title>
        <authorList>
            <person name="Wongkuna S."/>
            <person name="Ghimire S."/>
            <person name="Antony L."/>
            <person name="Chankhamhaengdecha S."/>
            <person name="Janvilisri T."/>
            <person name="Scaria J."/>
        </authorList>
    </citation>
    <scope>NUCLEOTIDE SEQUENCE [LARGE SCALE GENOMIC DNA]</scope>
    <source>
        <strain evidence="1 2">SW451</strain>
    </source>
</reference>
<name>A0ABS7LAK1_9FIRM</name>
<keyword evidence="2" id="KW-1185">Reference proteome</keyword>
<proteinExistence type="predicted"/>
<gene>
    <name evidence="1" type="ORF">FLB61_11640</name>
</gene>
<dbReference type="Proteomes" id="UP000779049">
    <property type="component" value="Unassembled WGS sequence"/>
</dbReference>